<name>A0AAV7PTI2_PLEWA</name>
<evidence type="ECO:0000256" key="1">
    <source>
        <dbReference type="SAM" id="MobiDB-lite"/>
    </source>
</evidence>
<feature type="compositionally biased region" description="Basic and acidic residues" evidence="1">
    <location>
        <begin position="13"/>
        <end position="59"/>
    </location>
</feature>
<proteinExistence type="predicted"/>
<keyword evidence="3" id="KW-1185">Reference proteome</keyword>
<evidence type="ECO:0000313" key="2">
    <source>
        <dbReference type="EMBL" id="KAJ1131528.1"/>
    </source>
</evidence>
<sequence length="102" mass="11136">MDASCLAGNPDTRVPETVKTDDGLRAARVVAGKDARGEKEEKGRPEETGGRPTTEEPRESAVQNLAETGEVPERRELRHVARPVPRRAPSPVKRNPGKEETT</sequence>
<comment type="caution">
    <text evidence="2">The sequence shown here is derived from an EMBL/GenBank/DDBJ whole genome shotgun (WGS) entry which is preliminary data.</text>
</comment>
<reference evidence="2" key="1">
    <citation type="journal article" date="2022" name="bioRxiv">
        <title>Sequencing and chromosome-scale assembly of the giantPleurodeles waltlgenome.</title>
        <authorList>
            <person name="Brown T."/>
            <person name="Elewa A."/>
            <person name="Iarovenko S."/>
            <person name="Subramanian E."/>
            <person name="Araus A.J."/>
            <person name="Petzold A."/>
            <person name="Susuki M."/>
            <person name="Suzuki K.-i.T."/>
            <person name="Hayashi T."/>
            <person name="Toyoda A."/>
            <person name="Oliveira C."/>
            <person name="Osipova E."/>
            <person name="Leigh N.D."/>
            <person name="Simon A."/>
            <person name="Yun M.H."/>
        </authorList>
    </citation>
    <scope>NUCLEOTIDE SEQUENCE</scope>
    <source>
        <strain evidence="2">20211129_DDA</strain>
        <tissue evidence="2">Liver</tissue>
    </source>
</reference>
<protein>
    <submittedName>
        <fullName evidence="2">Uncharacterized protein</fullName>
    </submittedName>
</protein>
<evidence type="ECO:0000313" key="3">
    <source>
        <dbReference type="Proteomes" id="UP001066276"/>
    </source>
</evidence>
<organism evidence="2 3">
    <name type="scientific">Pleurodeles waltl</name>
    <name type="common">Iberian ribbed newt</name>
    <dbReference type="NCBI Taxonomy" id="8319"/>
    <lineage>
        <taxon>Eukaryota</taxon>
        <taxon>Metazoa</taxon>
        <taxon>Chordata</taxon>
        <taxon>Craniata</taxon>
        <taxon>Vertebrata</taxon>
        <taxon>Euteleostomi</taxon>
        <taxon>Amphibia</taxon>
        <taxon>Batrachia</taxon>
        <taxon>Caudata</taxon>
        <taxon>Salamandroidea</taxon>
        <taxon>Salamandridae</taxon>
        <taxon>Pleurodelinae</taxon>
        <taxon>Pleurodeles</taxon>
    </lineage>
</organism>
<gene>
    <name evidence="2" type="ORF">NDU88_009864</name>
</gene>
<dbReference type="Proteomes" id="UP001066276">
    <property type="component" value="Chromosome 7"/>
</dbReference>
<feature type="region of interest" description="Disordered" evidence="1">
    <location>
        <begin position="1"/>
        <end position="102"/>
    </location>
</feature>
<accession>A0AAV7PTI2</accession>
<dbReference type="EMBL" id="JANPWB010000011">
    <property type="protein sequence ID" value="KAJ1131528.1"/>
    <property type="molecule type" value="Genomic_DNA"/>
</dbReference>
<dbReference type="AlphaFoldDB" id="A0AAV7PTI2"/>